<reference evidence="9 10" key="1">
    <citation type="submission" date="2016-04" db="EMBL/GenBank/DDBJ databases">
        <title>Reclassification of Paraburkholderia panaciterrae (Farh et al. 2015) Dobritsa &amp; Samadpour 2016 as a later homotypic synonym of Paraburkholderia ginsengiterrae (Farh et al. 2015) Dobritsa &amp; Samadpour 2016.</title>
        <authorList>
            <person name="Dobritsa A.P."/>
            <person name="Kutumbaka K."/>
            <person name="Samadpour M."/>
        </authorList>
    </citation>
    <scope>NUCLEOTIDE SEQUENCE [LARGE SCALE GENOMIC DNA]</scope>
    <source>
        <strain evidence="8 10">DCY85</strain>
        <strain evidence="7 9">DCY85-1</strain>
    </source>
</reference>
<name>A0A1A9NAC6_9BURK</name>
<dbReference type="PROSITE" id="PS50977">
    <property type="entry name" value="HTH_TETR_2"/>
    <property type="match status" value="1"/>
</dbReference>
<organism evidence="8 10">
    <name type="scientific">Paraburkholderia ginsengiterrae</name>
    <dbReference type="NCBI Taxonomy" id="1462993"/>
    <lineage>
        <taxon>Bacteria</taxon>
        <taxon>Pseudomonadati</taxon>
        <taxon>Pseudomonadota</taxon>
        <taxon>Betaproteobacteria</taxon>
        <taxon>Burkholderiales</taxon>
        <taxon>Burkholderiaceae</taxon>
        <taxon>Paraburkholderia</taxon>
    </lineage>
</organism>
<evidence type="ECO:0000313" key="10">
    <source>
        <dbReference type="Proteomes" id="UP000078116"/>
    </source>
</evidence>
<dbReference type="InterPro" id="IPR050109">
    <property type="entry name" value="HTH-type_TetR-like_transc_reg"/>
</dbReference>
<feature type="domain" description="HTH tetR-type" evidence="6">
    <location>
        <begin position="3"/>
        <end position="63"/>
    </location>
</feature>
<dbReference type="GO" id="GO:0000976">
    <property type="term" value="F:transcription cis-regulatory region binding"/>
    <property type="evidence" value="ECO:0007669"/>
    <property type="project" value="TreeGrafter"/>
</dbReference>
<keyword evidence="3 5" id="KW-0238">DNA-binding</keyword>
<sequence>MQQLKKTALIREAGRAFKTKGFHNTSLDEVAEALNVTKAALYYYVKGKRELLFETQMLVLEMGDAALEEGQHGKTGLEKLERTIGRFIVLMARDFISHSFVSTLDDMLPEHQDIIRKRRRAFDLRIREFVQDGINDGSIAPCEPKLAVAWLMGSINWIPNWFNPEGEYGPEAIAEVFVNFISHGLAAGSAKVRGRPRKSSSEAT</sequence>
<evidence type="ECO:0000313" key="9">
    <source>
        <dbReference type="Proteomes" id="UP000077961"/>
    </source>
</evidence>
<keyword evidence="9" id="KW-1185">Reference proteome</keyword>
<proteinExistence type="predicted"/>
<dbReference type="Pfam" id="PF00440">
    <property type="entry name" value="TetR_N"/>
    <property type="match status" value="1"/>
</dbReference>
<evidence type="ECO:0000313" key="8">
    <source>
        <dbReference type="EMBL" id="OAJ61882.1"/>
    </source>
</evidence>
<dbReference type="PANTHER" id="PTHR30055:SF175">
    <property type="entry name" value="HTH-TYPE TRANSCRIPTIONAL REPRESSOR KSTR2"/>
    <property type="match status" value="1"/>
</dbReference>
<comment type="caution">
    <text evidence="8">The sequence shown here is derived from an EMBL/GenBank/DDBJ whole genome shotgun (WGS) entry which is preliminary data.</text>
</comment>
<dbReference type="Pfam" id="PF17932">
    <property type="entry name" value="TetR_C_24"/>
    <property type="match status" value="1"/>
</dbReference>
<feature type="DNA-binding region" description="H-T-H motif" evidence="5">
    <location>
        <begin position="26"/>
        <end position="45"/>
    </location>
</feature>
<evidence type="ECO:0000313" key="7">
    <source>
        <dbReference type="EMBL" id="OAJ51706.1"/>
    </source>
</evidence>
<dbReference type="Proteomes" id="UP000077961">
    <property type="component" value="Unassembled WGS sequence"/>
</dbReference>
<dbReference type="InterPro" id="IPR009057">
    <property type="entry name" value="Homeodomain-like_sf"/>
</dbReference>
<accession>A0A1A9NAC6</accession>
<dbReference type="InterPro" id="IPR001647">
    <property type="entry name" value="HTH_TetR"/>
</dbReference>
<dbReference type="SUPFAM" id="SSF46689">
    <property type="entry name" value="Homeodomain-like"/>
    <property type="match status" value="1"/>
</dbReference>
<dbReference type="PANTHER" id="PTHR30055">
    <property type="entry name" value="HTH-TYPE TRANSCRIPTIONAL REGULATOR RUTR"/>
    <property type="match status" value="1"/>
</dbReference>
<dbReference type="AlphaFoldDB" id="A0A1A9NAC6"/>
<dbReference type="InterPro" id="IPR023772">
    <property type="entry name" value="DNA-bd_HTH_TetR-type_CS"/>
</dbReference>
<dbReference type="InterPro" id="IPR041490">
    <property type="entry name" value="KstR2_TetR_C"/>
</dbReference>
<evidence type="ECO:0000256" key="1">
    <source>
        <dbReference type="ARBA" id="ARBA00022491"/>
    </source>
</evidence>
<dbReference type="GO" id="GO:0003700">
    <property type="term" value="F:DNA-binding transcription factor activity"/>
    <property type="evidence" value="ECO:0007669"/>
    <property type="project" value="TreeGrafter"/>
</dbReference>
<protein>
    <recommendedName>
        <fullName evidence="6">HTH tetR-type domain-containing protein</fullName>
    </recommendedName>
</protein>
<gene>
    <name evidence="7" type="ORF">A6V36_16530</name>
    <name evidence="8" type="ORF">A6V37_24285</name>
</gene>
<evidence type="ECO:0000256" key="5">
    <source>
        <dbReference type="PROSITE-ProRule" id="PRU00335"/>
    </source>
</evidence>
<dbReference type="PRINTS" id="PR00455">
    <property type="entry name" value="HTHTETR"/>
</dbReference>
<evidence type="ECO:0000259" key="6">
    <source>
        <dbReference type="PROSITE" id="PS50977"/>
    </source>
</evidence>
<dbReference type="EMBL" id="LXJZ01000253">
    <property type="protein sequence ID" value="OAJ51706.1"/>
    <property type="molecule type" value="Genomic_DNA"/>
</dbReference>
<keyword evidence="4" id="KW-0804">Transcription</keyword>
<keyword evidence="1" id="KW-0678">Repressor</keyword>
<dbReference type="PROSITE" id="PS01081">
    <property type="entry name" value="HTH_TETR_1"/>
    <property type="match status" value="1"/>
</dbReference>
<dbReference type="SUPFAM" id="SSF48498">
    <property type="entry name" value="Tetracyclin repressor-like, C-terminal domain"/>
    <property type="match status" value="1"/>
</dbReference>
<dbReference type="InterPro" id="IPR036271">
    <property type="entry name" value="Tet_transcr_reg_TetR-rel_C_sf"/>
</dbReference>
<evidence type="ECO:0000256" key="4">
    <source>
        <dbReference type="ARBA" id="ARBA00023163"/>
    </source>
</evidence>
<dbReference type="Gene3D" id="1.10.357.10">
    <property type="entry name" value="Tetracycline Repressor, domain 2"/>
    <property type="match status" value="1"/>
</dbReference>
<dbReference type="Gene3D" id="1.10.10.60">
    <property type="entry name" value="Homeodomain-like"/>
    <property type="match status" value="1"/>
</dbReference>
<evidence type="ECO:0000256" key="3">
    <source>
        <dbReference type="ARBA" id="ARBA00023125"/>
    </source>
</evidence>
<dbReference type="EMBL" id="LXKA01000198">
    <property type="protein sequence ID" value="OAJ61882.1"/>
    <property type="molecule type" value="Genomic_DNA"/>
</dbReference>
<keyword evidence="2" id="KW-0805">Transcription regulation</keyword>
<dbReference type="Proteomes" id="UP000078116">
    <property type="component" value="Unassembled WGS sequence"/>
</dbReference>
<evidence type="ECO:0000256" key="2">
    <source>
        <dbReference type="ARBA" id="ARBA00023015"/>
    </source>
</evidence>